<dbReference type="GO" id="GO:0022857">
    <property type="term" value="F:transmembrane transporter activity"/>
    <property type="evidence" value="ECO:0007669"/>
    <property type="project" value="UniProtKB-ARBA"/>
</dbReference>
<name>A0A7L7KPM1_9MOLU</name>
<evidence type="ECO:0000256" key="10">
    <source>
        <dbReference type="SAM" id="Phobius"/>
    </source>
</evidence>
<evidence type="ECO:0000256" key="6">
    <source>
        <dbReference type="ARBA" id="ARBA00022840"/>
    </source>
</evidence>
<dbReference type="Pfam" id="PF02687">
    <property type="entry name" value="FtsX"/>
    <property type="match status" value="1"/>
</dbReference>
<feature type="transmembrane region" description="Helical" evidence="10">
    <location>
        <begin position="713"/>
        <end position="733"/>
    </location>
</feature>
<dbReference type="PANTHER" id="PTHR42798">
    <property type="entry name" value="LIPOPROTEIN-RELEASING SYSTEM ATP-BINDING PROTEIN LOLD"/>
    <property type="match status" value="1"/>
</dbReference>
<evidence type="ECO:0000256" key="2">
    <source>
        <dbReference type="ARBA" id="ARBA00022448"/>
    </source>
</evidence>
<dbReference type="GO" id="GO:0005524">
    <property type="term" value="F:ATP binding"/>
    <property type="evidence" value="ECO:0007669"/>
    <property type="project" value="UniProtKB-KW"/>
</dbReference>
<dbReference type="CDD" id="cd03255">
    <property type="entry name" value="ABC_MJ0796_LolCDE_FtsE"/>
    <property type="match status" value="1"/>
</dbReference>
<feature type="domain" description="ABC transporter" evidence="11">
    <location>
        <begin position="2"/>
        <end position="240"/>
    </location>
</feature>
<proteinExistence type="inferred from homology"/>
<evidence type="ECO:0000256" key="7">
    <source>
        <dbReference type="ARBA" id="ARBA00022989"/>
    </source>
</evidence>
<comment type="similarity">
    <text evidence="9">Belongs to the ABC transporter superfamily. Macrolide exporter (TC 3.A.1.122) family.</text>
</comment>
<dbReference type="GO" id="GO:0016887">
    <property type="term" value="F:ATP hydrolysis activity"/>
    <property type="evidence" value="ECO:0007669"/>
    <property type="project" value="InterPro"/>
</dbReference>
<feature type="transmembrane region" description="Helical" evidence="10">
    <location>
        <begin position="619"/>
        <end position="645"/>
    </location>
</feature>
<dbReference type="InterPro" id="IPR003439">
    <property type="entry name" value="ABC_transporter-like_ATP-bd"/>
</dbReference>
<protein>
    <submittedName>
        <fullName evidence="12">ATP-binding cassette domain-containing protein</fullName>
    </submittedName>
</protein>
<dbReference type="InterPro" id="IPR003838">
    <property type="entry name" value="ABC3_permease_C"/>
</dbReference>
<keyword evidence="8 10" id="KW-0472">Membrane</keyword>
<keyword evidence="5" id="KW-0547">Nucleotide-binding</keyword>
<evidence type="ECO:0000256" key="1">
    <source>
        <dbReference type="ARBA" id="ARBA00004429"/>
    </source>
</evidence>
<dbReference type="SUPFAM" id="SSF52540">
    <property type="entry name" value="P-loop containing nucleoside triphosphate hydrolases"/>
    <property type="match status" value="1"/>
</dbReference>
<dbReference type="Gene3D" id="3.40.50.300">
    <property type="entry name" value="P-loop containing nucleotide triphosphate hydrolases"/>
    <property type="match status" value="1"/>
</dbReference>
<keyword evidence="2" id="KW-0813">Transport</keyword>
<organism evidence="12 13">
    <name type="scientific">Candidatus Xianfuyuplasma coldseepsis</name>
    <dbReference type="NCBI Taxonomy" id="2782163"/>
    <lineage>
        <taxon>Bacteria</taxon>
        <taxon>Bacillati</taxon>
        <taxon>Mycoplasmatota</taxon>
        <taxon>Mollicutes</taxon>
        <taxon>Candidatus Izemoplasmatales</taxon>
        <taxon>Candidatus Izemoplasmataceae</taxon>
        <taxon>Candidatus Xianfuyuplasma</taxon>
    </lineage>
</organism>
<dbReference type="PANTHER" id="PTHR42798:SF6">
    <property type="entry name" value="CELL DIVISION ATP-BINDING PROTEIN FTSE"/>
    <property type="match status" value="1"/>
</dbReference>
<dbReference type="InterPro" id="IPR003593">
    <property type="entry name" value="AAA+_ATPase"/>
</dbReference>
<keyword evidence="7 10" id="KW-1133">Transmembrane helix</keyword>
<evidence type="ECO:0000256" key="4">
    <source>
        <dbReference type="ARBA" id="ARBA00022692"/>
    </source>
</evidence>
<dbReference type="KEGG" id="xcl:G4Z02_02435"/>
<gene>
    <name evidence="12" type="ORF">G4Z02_02435</name>
</gene>
<dbReference type="Proteomes" id="UP000514720">
    <property type="component" value="Chromosome"/>
</dbReference>
<dbReference type="PROSITE" id="PS50893">
    <property type="entry name" value="ABC_TRANSPORTER_2"/>
    <property type="match status" value="1"/>
</dbReference>
<keyword evidence="6 12" id="KW-0067">ATP-binding</keyword>
<evidence type="ECO:0000256" key="3">
    <source>
        <dbReference type="ARBA" id="ARBA00022475"/>
    </source>
</evidence>
<reference evidence="12 13" key="1">
    <citation type="submission" date="2020-02" db="EMBL/GenBank/DDBJ databases">
        <authorList>
            <person name="Zheng R.K."/>
            <person name="Sun C.M."/>
        </authorList>
    </citation>
    <scope>NUCLEOTIDE SEQUENCE [LARGE SCALE GENOMIC DNA]</scope>
    <source>
        <strain evidence="13">zrk13</strain>
    </source>
</reference>
<dbReference type="PROSITE" id="PS00211">
    <property type="entry name" value="ABC_TRANSPORTER_1"/>
    <property type="match status" value="1"/>
</dbReference>
<keyword evidence="4 10" id="KW-0812">Transmembrane</keyword>
<dbReference type="EMBL" id="CP048914">
    <property type="protein sequence ID" value="QMS84653.1"/>
    <property type="molecule type" value="Genomic_DNA"/>
</dbReference>
<sequence>MLVLKDIIKDYPVGDRQFRALNKVNMELHKGEFVAILGPSGCGKTTTLNIVGGLDRYTSGDLIINGTSTRDFKEKDWDAYRNNSIGFVFQSYNLINHLSVLDNVELGMTLSGVAPKERKERAIKVLKRVGLENQIHKSPTKLSGGEKQRVAIARALLNDPDIILADEPTGALDSSTAHEILNLIKEVGKDKLIIMVTHARMYADEYASRTIELKDGEIVHDTGSTVEADKNEGYEPNKTAMNFWTALKLSFNNLRTKKFRTTITALASSIGIIGVGLVLSISNGFSRQLDEVEQDQLVGLPILIGREEMQIGFDRAGATSYIPEGAEENEIVVYDPDMAVHTNLFTENFLNHLALLNEDVYTNMHFEYGYTPTLITERDGVPEIVELQDLGFSTFIVPEEELGEYYTVKAGTLPQNQYEVVLQMDEWNVVEKEVIEALGYDSTETLYYEDVLGKELYVALNDDLYIEQGGIFLPNYGELETVADNGVTVTIVGLVEATGDTVQYSNGGIKYLYELKTTLLQANAGSTICTTQLNSDTSIFDLTNVTEEQKEMLLSFLGCNTSNPFLIQIYTDSVEHKEAIKNHIAVYNEGKDVDDKIFETDLAEAIGETLGTLITSVSVVLTAFASISLVVSSVMIGVIIYISVLERTKEIGIIRSLGGRKKDISRVFNAESVIIGAFAGLLGIAITFVLTFPINSIAVNYDESLANVAQVNVLHLILLVIASTILTFIGGFIPSRIAAKKDPVEALRVD</sequence>
<keyword evidence="3" id="KW-1003">Cell membrane</keyword>
<dbReference type="FunFam" id="3.40.50.300:FF:000032">
    <property type="entry name" value="Export ABC transporter ATP-binding protein"/>
    <property type="match status" value="1"/>
</dbReference>
<dbReference type="RefSeq" id="WP_258878272.1">
    <property type="nucleotide sequence ID" value="NZ_CP048914.1"/>
</dbReference>
<dbReference type="InterPro" id="IPR027417">
    <property type="entry name" value="P-loop_NTPase"/>
</dbReference>
<dbReference type="GO" id="GO:0005886">
    <property type="term" value="C:plasma membrane"/>
    <property type="evidence" value="ECO:0007669"/>
    <property type="project" value="UniProtKB-SubCell"/>
</dbReference>
<feature type="transmembrane region" description="Helical" evidence="10">
    <location>
        <begin position="666"/>
        <end position="693"/>
    </location>
</feature>
<evidence type="ECO:0000259" key="11">
    <source>
        <dbReference type="PROSITE" id="PS50893"/>
    </source>
</evidence>
<evidence type="ECO:0000313" key="12">
    <source>
        <dbReference type="EMBL" id="QMS84653.1"/>
    </source>
</evidence>
<dbReference type="InterPro" id="IPR017871">
    <property type="entry name" value="ABC_transporter-like_CS"/>
</dbReference>
<evidence type="ECO:0000313" key="13">
    <source>
        <dbReference type="Proteomes" id="UP000514720"/>
    </source>
</evidence>
<evidence type="ECO:0000256" key="8">
    <source>
        <dbReference type="ARBA" id="ARBA00023136"/>
    </source>
</evidence>
<evidence type="ECO:0000256" key="9">
    <source>
        <dbReference type="ARBA" id="ARBA00038388"/>
    </source>
</evidence>
<evidence type="ECO:0000256" key="5">
    <source>
        <dbReference type="ARBA" id="ARBA00022741"/>
    </source>
</evidence>
<dbReference type="Pfam" id="PF00005">
    <property type="entry name" value="ABC_tran"/>
    <property type="match status" value="1"/>
</dbReference>
<dbReference type="InterPro" id="IPR017911">
    <property type="entry name" value="MacB-like_ATP-bd"/>
</dbReference>
<dbReference type="GO" id="GO:0098796">
    <property type="term" value="C:membrane protein complex"/>
    <property type="evidence" value="ECO:0007669"/>
    <property type="project" value="UniProtKB-ARBA"/>
</dbReference>
<dbReference type="SMART" id="SM00382">
    <property type="entry name" value="AAA"/>
    <property type="match status" value="1"/>
</dbReference>
<accession>A0A7L7KPM1</accession>
<comment type="subcellular location">
    <subcellularLocation>
        <location evidence="1">Cell inner membrane</location>
        <topology evidence="1">Multi-pass membrane protein</topology>
    </subcellularLocation>
</comment>
<dbReference type="AlphaFoldDB" id="A0A7L7KPM1"/>
<keyword evidence="13" id="KW-1185">Reference proteome</keyword>